<dbReference type="GO" id="GO:0006355">
    <property type="term" value="P:regulation of DNA-templated transcription"/>
    <property type="evidence" value="ECO:0007669"/>
    <property type="project" value="InterPro"/>
</dbReference>
<dbReference type="Gene3D" id="2.10.109.10">
    <property type="entry name" value="Umud Fragment, subunit A"/>
    <property type="match status" value="1"/>
</dbReference>
<dbReference type="MEROPS" id="S24.003"/>
<dbReference type="Proteomes" id="UP000010116">
    <property type="component" value="Unassembled WGS sequence"/>
</dbReference>
<dbReference type="NCBIfam" id="NF007621">
    <property type="entry name" value="PRK10276.1"/>
    <property type="match status" value="1"/>
</dbReference>
<keyword evidence="4 7" id="KW-0068">Autocatalytic cleavage</keyword>
<keyword evidence="6" id="KW-0742">SOS response</keyword>
<reference evidence="9 10" key="1">
    <citation type="journal article" date="2012" name="ISME J.">
        <title>Genomic insights to SAR86, an abundant and uncultivated marine bacterial lineage.</title>
        <authorList>
            <person name="Dupont C.L."/>
            <person name="Rusch D.B."/>
            <person name="Yooseph S."/>
            <person name="Lombardo M.J."/>
            <person name="Richter R.A."/>
            <person name="Valas R."/>
            <person name="Novotny M."/>
            <person name="Yee-Greenbaum J."/>
            <person name="Selengut J.D."/>
            <person name="Haft D.H."/>
            <person name="Halpern A.L."/>
            <person name="Lasken R.S."/>
            <person name="Nealson K."/>
            <person name="Friedman R."/>
            <person name="Venter J.C."/>
        </authorList>
    </citation>
    <scope>NUCLEOTIDE SEQUENCE [LARGE SCALE GENOMIC DNA]</scope>
</reference>
<dbReference type="HOGENOM" id="CLU_066192_0_0_6"/>
<dbReference type="AlphaFoldDB" id="J5KK18"/>
<protein>
    <submittedName>
        <fullName evidence="9">Protein SamA</fullName>
    </submittedName>
</protein>
<dbReference type="InterPro" id="IPR006197">
    <property type="entry name" value="Peptidase_S24_LexA"/>
</dbReference>
<dbReference type="SUPFAM" id="SSF51306">
    <property type="entry name" value="LexA/Signal peptidase"/>
    <property type="match status" value="1"/>
</dbReference>
<dbReference type="EMBL" id="JH611185">
    <property type="protein sequence ID" value="EJP72881.1"/>
    <property type="molecule type" value="Genomic_DNA"/>
</dbReference>
<evidence type="ECO:0000256" key="4">
    <source>
        <dbReference type="ARBA" id="ARBA00022813"/>
    </source>
</evidence>
<evidence type="ECO:0000256" key="7">
    <source>
        <dbReference type="RuleBase" id="RU003991"/>
    </source>
</evidence>
<dbReference type="InterPro" id="IPR039418">
    <property type="entry name" value="LexA-like"/>
</dbReference>
<evidence type="ECO:0000256" key="3">
    <source>
        <dbReference type="ARBA" id="ARBA00022801"/>
    </source>
</evidence>
<dbReference type="PANTHER" id="PTHR33516:SF2">
    <property type="entry name" value="LEXA REPRESSOR-RELATED"/>
    <property type="match status" value="1"/>
</dbReference>
<dbReference type="InterPro" id="IPR050077">
    <property type="entry name" value="LexA_repressor"/>
</dbReference>
<dbReference type="GO" id="GO:0009432">
    <property type="term" value="P:SOS response"/>
    <property type="evidence" value="ECO:0007669"/>
    <property type="project" value="UniProtKB-KW"/>
</dbReference>
<accession>J5KK18</accession>
<dbReference type="GO" id="GO:0006281">
    <property type="term" value="P:DNA repair"/>
    <property type="evidence" value="ECO:0007669"/>
    <property type="project" value="UniProtKB-KW"/>
</dbReference>
<dbReference type="PANTHER" id="PTHR33516">
    <property type="entry name" value="LEXA REPRESSOR"/>
    <property type="match status" value="1"/>
</dbReference>
<dbReference type="GO" id="GO:0003677">
    <property type="term" value="F:DNA binding"/>
    <property type="evidence" value="ECO:0007669"/>
    <property type="project" value="InterPro"/>
</dbReference>
<keyword evidence="3 7" id="KW-0378">Hydrolase</keyword>
<keyword evidence="5" id="KW-0234">DNA repair</keyword>
<evidence type="ECO:0000313" key="9">
    <source>
        <dbReference type="EMBL" id="EJP72881.1"/>
    </source>
</evidence>
<evidence type="ECO:0000256" key="2">
    <source>
        <dbReference type="ARBA" id="ARBA00022763"/>
    </source>
</evidence>
<name>J5KK18_9GAMM</name>
<evidence type="ECO:0000313" key="10">
    <source>
        <dbReference type="Proteomes" id="UP000010116"/>
    </source>
</evidence>
<gene>
    <name evidence="9" type="ORF">NT02SARS_0813</name>
</gene>
<dbReference type="GO" id="GO:0016787">
    <property type="term" value="F:hydrolase activity"/>
    <property type="evidence" value="ECO:0007669"/>
    <property type="project" value="UniProtKB-KW"/>
</dbReference>
<evidence type="ECO:0000259" key="8">
    <source>
        <dbReference type="Pfam" id="PF00717"/>
    </source>
</evidence>
<comment type="similarity">
    <text evidence="1 7">Belongs to the peptidase S24 family.</text>
</comment>
<dbReference type="InterPro" id="IPR036286">
    <property type="entry name" value="LexA/Signal_pep-like_sf"/>
</dbReference>
<dbReference type="CDD" id="cd06529">
    <property type="entry name" value="S24_LexA-like"/>
    <property type="match status" value="1"/>
</dbReference>
<sequence length="142" mass="15577">MKVDYIGEISSDKLTADYIPYYAEAVHAGFPSPASDYIESPIDLNKHLIKNSSATFLVRAQGQSMLGSGITDKAVLVVDRSIKPVHNSIVVAAIDGEFVCKRLKLKPRMCLMPDNPEYPPIFINHGQELEIVGTVTAAINKF</sequence>
<keyword evidence="2" id="KW-0227">DNA damage</keyword>
<dbReference type="InterPro" id="IPR015927">
    <property type="entry name" value="Peptidase_S24_S26A/B/C"/>
</dbReference>
<evidence type="ECO:0000256" key="1">
    <source>
        <dbReference type="ARBA" id="ARBA00007484"/>
    </source>
</evidence>
<proteinExistence type="inferred from homology"/>
<dbReference type="Pfam" id="PF00717">
    <property type="entry name" value="Peptidase_S24"/>
    <property type="match status" value="1"/>
</dbReference>
<dbReference type="PRINTS" id="PR00726">
    <property type="entry name" value="LEXASERPTASE"/>
</dbReference>
<organism evidence="9 10">
    <name type="scientific">SAR86 cluster bacterium SAR86B</name>
    <dbReference type="NCBI Taxonomy" id="1123867"/>
    <lineage>
        <taxon>Bacteria</taxon>
        <taxon>Pseudomonadati</taxon>
        <taxon>Pseudomonadota</taxon>
        <taxon>Gammaproteobacteria</taxon>
        <taxon>SAR86 cluster</taxon>
    </lineage>
</organism>
<evidence type="ECO:0000256" key="6">
    <source>
        <dbReference type="ARBA" id="ARBA00023236"/>
    </source>
</evidence>
<evidence type="ECO:0000256" key="5">
    <source>
        <dbReference type="ARBA" id="ARBA00023204"/>
    </source>
</evidence>
<feature type="domain" description="Peptidase S24/S26A/S26B/S26C" evidence="8">
    <location>
        <begin position="20"/>
        <end position="135"/>
    </location>
</feature>